<dbReference type="Gene3D" id="1.10.10.1420">
    <property type="entry name" value="DNA replication factor Cdt1, C-terminal WH domain"/>
    <property type="match status" value="1"/>
</dbReference>
<dbReference type="InterPro" id="IPR045173">
    <property type="entry name" value="Cdt1"/>
</dbReference>
<proteinExistence type="inferred from homology"/>
<dbReference type="InterPro" id="IPR036390">
    <property type="entry name" value="WH_DNA-bd_sf"/>
</dbReference>
<dbReference type="InterPro" id="IPR032054">
    <property type="entry name" value="Cdt1_C"/>
</dbReference>
<protein>
    <submittedName>
        <fullName evidence="6">CDT1 domain-containing protein</fullName>
    </submittedName>
</protein>
<dbReference type="EMBL" id="UZAN01043799">
    <property type="protein sequence ID" value="VDP79272.1"/>
    <property type="molecule type" value="Genomic_DNA"/>
</dbReference>
<keyword evidence="5" id="KW-1185">Reference proteome</keyword>
<evidence type="ECO:0000259" key="3">
    <source>
        <dbReference type="SMART" id="SM01075"/>
    </source>
</evidence>
<reference evidence="6" key="1">
    <citation type="submission" date="2016-06" db="UniProtKB">
        <authorList>
            <consortium name="WormBaseParasite"/>
        </authorList>
    </citation>
    <scope>IDENTIFICATION</scope>
</reference>
<reference evidence="4 5" key="2">
    <citation type="submission" date="2018-11" db="EMBL/GenBank/DDBJ databases">
        <authorList>
            <consortium name="Pathogen Informatics"/>
        </authorList>
    </citation>
    <scope>NUCLEOTIDE SEQUENCE [LARGE SCALE GENOMIC DNA]</scope>
    <source>
        <strain evidence="4 5">Egypt</strain>
    </source>
</reference>
<dbReference type="Pfam" id="PF16679">
    <property type="entry name" value="CDT1_C"/>
    <property type="match status" value="1"/>
</dbReference>
<keyword evidence="2" id="KW-0131">Cell cycle</keyword>
<sequence length="508" mass="56957">MQSRGVRKQIDLSKQSTINWSPLACEPTVTKTKPENLIERKEDVVSESQPVPTVKVPDEFIAPLAFYEKPIPAFRRFAHLAESPTPVVPDEHTESVPFKPTTPVRPEIELTQTTEKIPQGLVLPFEFRALLELFRSCDTIVSMLHNRKELCSFDKLKPAVQEVVRRNFEESHVAQFMTVYPMVYHLRYEKQLDKYTHRQTGAYVLVLSPNLRTALCSSSQLCILRTDDLFSFQEFLKTLPGINASDLPDDTELRRWHPKFALDIIVPPIQPSPLPIKPSDAEHNITTARDAVRAFQARALFREAEACQNVANSYLSNRLPSIPSPTKASACSPRKLTSTLDGVPTINQAVPSVALFSSSITDFGASADSPISSKLKGISATLLAKVRARENERRLLTQLTRSHIPESRRAIYARLPSFVPQVWTVMRTGNGRPLPLSVVVSRIAGGYHGGLSADAVGEHLNVLLELCPFWIEKLGWSDPHLKVRSAKYSVKEILDHVKETLSKEGYQL</sequence>
<dbReference type="GO" id="GO:0000278">
    <property type="term" value="P:mitotic cell cycle"/>
    <property type="evidence" value="ECO:0007669"/>
    <property type="project" value="TreeGrafter"/>
</dbReference>
<accession>A0A183AIH5</accession>
<dbReference type="SMART" id="SM01075">
    <property type="entry name" value="CDT1"/>
    <property type="match status" value="1"/>
</dbReference>
<dbReference type="Pfam" id="PF08839">
    <property type="entry name" value="CDT1"/>
    <property type="match status" value="1"/>
</dbReference>
<dbReference type="WBParaSite" id="ECPE_0000677301-mRNA-1">
    <property type="protein sequence ID" value="ECPE_0000677301-mRNA-1"/>
    <property type="gene ID" value="ECPE_0000677301"/>
</dbReference>
<feature type="domain" description="CDT1 Geminin-binding" evidence="3">
    <location>
        <begin position="123"/>
        <end position="276"/>
    </location>
</feature>
<name>A0A183AIH5_9TREM</name>
<dbReference type="InterPro" id="IPR038090">
    <property type="entry name" value="Cdt1_C_WH_dom_sf"/>
</dbReference>
<evidence type="ECO:0000256" key="2">
    <source>
        <dbReference type="ARBA" id="ARBA00023306"/>
    </source>
</evidence>
<dbReference type="Proteomes" id="UP000272942">
    <property type="component" value="Unassembled WGS sequence"/>
</dbReference>
<gene>
    <name evidence="4" type="ORF">ECPE_LOCUS6760</name>
</gene>
<evidence type="ECO:0000313" key="6">
    <source>
        <dbReference type="WBParaSite" id="ECPE_0000677301-mRNA-1"/>
    </source>
</evidence>
<dbReference type="CDD" id="cd08767">
    <property type="entry name" value="Cdt1_c"/>
    <property type="match status" value="1"/>
</dbReference>
<organism evidence="6">
    <name type="scientific">Echinostoma caproni</name>
    <dbReference type="NCBI Taxonomy" id="27848"/>
    <lineage>
        <taxon>Eukaryota</taxon>
        <taxon>Metazoa</taxon>
        <taxon>Spiralia</taxon>
        <taxon>Lophotrochozoa</taxon>
        <taxon>Platyhelminthes</taxon>
        <taxon>Trematoda</taxon>
        <taxon>Digenea</taxon>
        <taxon>Plagiorchiida</taxon>
        <taxon>Echinostomata</taxon>
        <taxon>Echinostomatoidea</taxon>
        <taxon>Echinostomatidae</taxon>
        <taxon>Echinostoma</taxon>
    </lineage>
</organism>
<dbReference type="InterPro" id="IPR014939">
    <property type="entry name" value="CDT1_Gemini-bd-like"/>
</dbReference>
<dbReference type="GO" id="GO:0000076">
    <property type="term" value="P:DNA replication checkpoint signaling"/>
    <property type="evidence" value="ECO:0007669"/>
    <property type="project" value="TreeGrafter"/>
</dbReference>
<dbReference type="GO" id="GO:0070182">
    <property type="term" value="F:DNA polymerase binding"/>
    <property type="evidence" value="ECO:0007669"/>
    <property type="project" value="TreeGrafter"/>
</dbReference>
<evidence type="ECO:0000256" key="1">
    <source>
        <dbReference type="ARBA" id="ARBA00008356"/>
    </source>
</evidence>
<dbReference type="CDD" id="cd08674">
    <property type="entry name" value="Cdt1_m"/>
    <property type="match status" value="1"/>
</dbReference>
<evidence type="ECO:0000313" key="5">
    <source>
        <dbReference type="Proteomes" id="UP000272942"/>
    </source>
</evidence>
<dbReference type="OrthoDB" id="341730at2759"/>
<dbReference type="GO" id="GO:0030174">
    <property type="term" value="P:regulation of DNA-templated DNA replication initiation"/>
    <property type="evidence" value="ECO:0007669"/>
    <property type="project" value="InterPro"/>
</dbReference>
<dbReference type="GO" id="GO:0003677">
    <property type="term" value="F:DNA binding"/>
    <property type="evidence" value="ECO:0007669"/>
    <property type="project" value="InterPro"/>
</dbReference>
<dbReference type="SUPFAM" id="SSF46785">
    <property type="entry name" value="Winged helix' DNA-binding domain"/>
    <property type="match status" value="1"/>
</dbReference>
<dbReference type="PANTHER" id="PTHR28637:SF1">
    <property type="entry name" value="DNA REPLICATION FACTOR CDT1"/>
    <property type="match status" value="1"/>
</dbReference>
<dbReference type="PANTHER" id="PTHR28637">
    <property type="entry name" value="DNA REPLICATION FACTOR CDT1"/>
    <property type="match status" value="1"/>
</dbReference>
<dbReference type="GO" id="GO:0005634">
    <property type="term" value="C:nucleus"/>
    <property type="evidence" value="ECO:0007669"/>
    <property type="project" value="TreeGrafter"/>
</dbReference>
<dbReference type="AlphaFoldDB" id="A0A183AIH5"/>
<evidence type="ECO:0000313" key="4">
    <source>
        <dbReference type="EMBL" id="VDP79272.1"/>
    </source>
</evidence>
<dbReference type="GO" id="GO:0071163">
    <property type="term" value="P:DNA replication preinitiation complex assembly"/>
    <property type="evidence" value="ECO:0007669"/>
    <property type="project" value="InterPro"/>
</dbReference>
<comment type="similarity">
    <text evidence="1">Belongs to the Cdt1 family.</text>
</comment>